<dbReference type="Proteomes" id="UP000001410">
    <property type="component" value="Chromosome"/>
</dbReference>
<gene>
    <name evidence="1" type="ordered locus">c4211</name>
</gene>
<evidence type="ECO:0000313" key="2">
    <source>
        <dbReference type="Proteomes" id="UP000001410"/>
    </source>
</evidence>
<accession>A0A0H2VBL7</accession>
<dbReference type="HOGENOM" id="CLU_3117855_0_0_6"/>
<keyword evidence="2" id="KW-1185">Reference proteome</keyword>
<sequence>MSQLFANKIPVNVTTTESLACPESGKAKKAKKIKNTEYLENIKFISGTPELHS</sequence>
<proteinExistence type="predicted"/>
<reference evidence="1 2" key="1">
    <citation type="journal article" date="2002" name="Proc. Natl. Acad. Sci. U.S.A.">
        <title>Extensive mosaic structure revealed by the complete genome sequence of uropathogenic Escherichia coli.</title>
        <authorList>
            <person name="Welch R.A."/>
            <person name="Burland V."/>
            <person name="Plunkett G.III."/>
            <person name="Redford P."/>
            <person name="Roesch P."/>
            <person name="Rasko D."/>
            <person name="Buckles E.L."/>
            <person name="Liou S.R."/>
            <person name="Boutin A."/>
            <person name="Hackett J."/>
            <person name="Stroud D."/>
            <person name="Mayhew G.F."/>
            <person name="Rose D.J."/>
            <person name="Zhou S."/>
            <person name="Schwartz D.C."/>
            <person name="Perna N.T."/>
            <person name="Mobley H.L."/>
            <person name="Donnenberg M.S."/>
            <person name="Blattner F.R."/>
        </authorList>
    </citation>
    <scope>NUCLEOTIDE SEQUENCE [LARGE SCALE GENOMIC DNA]</scope>
    <source>
        <strain evidence="2">CFT073 / ATCC 700928 / UPEC</strain>
    </source>
</reference>
<protein>
    <submittedName>
        <fullName evidence="1">Uncharacterized protein</fullName>
    </submittedName>
</protein>
<organism evidence="1 2">
    <name type="scientific">Escherichia coli O6:H1 (strain CFT073 / ATCC 700928 / UPEC)</name>
    <dbReference type="NCBI Taxonomy" id="199310"/>
    <lineage>
        <taxon>Bacteria</taxon>
        <taxon>Pseudomonadati</taxon>
        <taxon>Pseudomonadota</taxon>
        <taxon>Gammaproteobacteria</taxon>
        <taxon>Enterobacterales</taxon>
        <taxon>Enterobacteriaceae</taxon>
        <taxon>Escherichia</taxon>
    </lineage>
</organism>
<dbReference type="EMBL" id="AE014075">
    <property type="protein sequence ID" value="AAN82649.1"/>
    <property type="molecule type" value="Genomic_DNA"/>
</dbReference>
<evidence type="ECO:0000313" key="1">
    <source>
        <dbReference type="EMBL" id="AAN82649.1"/>
    </source>
</evidence>
<name>A0A0H2VBL7_ECOL6</name>
<dbReference type="AlphaFoldDB" id="A0A0H2VBL7"/>
<dbReference type="KEGG" id="ecc:c4211"/>